<evidence type="ECO:0000259" key="5">
    <source>
        <dbReference type="SMART" id="SM00062"/>
    </source>
</evidence>
<dbReference type="Pfam" id="PF00497">
    <property type="entry name" value="SBP_bac_3"/>
    <property type="match status" value="1"/>
</dbReference>
<organism evidence="6 7">
    <name type="scientific">Thermopolyspora flexuosa</name>
    <dbReference type="NCBI Taxonomy" id="103836"/>
    <lineage>
        <taxon>Bacteria</taxon>
        <taxon>Bacillati</taxon>
        <taxon>Actinomycetota</taxon>
        <taxon>Actinomycetes</taxon>
        <taxon>Streptosporangiales</taxon>
        <taxon>Streptosporangiaceae</taxon>
        <taxon>Thermopolyspora</taxon>
    </lineage>
</organism>
<comment type="similarity">
    <text evidence="1">Belongs to the bacterial solute-binding protein 3 family.</text>
</comment>
<dbReference type="PANTHER" id="PTHR30085:SF6">
    <property type="entry name" value="ABC TRANSPORTER GLUTAMINE-BINDING PROTEIN GLNH"/>
    <property type="match status" value="1"/>
</dbReference>
<sequence>MRARIALAGLAVLALTAAGCGAGGDESSIVGKESLVIGVKPDQPGLGLKKRDGVYEGFDVDVAKAIVGHLKGAGLLPEDVTVRFMDAPSSDREKLLQSRKVDFIVASYSITPERKTKVAFAGPYYVAHQDILVRQNQTGIRNVRDLAGRRLCAVDGSNSDDRVQKERGIPITPVQSASYSECIEKLKNNEVDAVSTDDLILAGFAAQPDNRNLRVVNARFTDERYGVGIHKTDIEGCEAINKAITTLYQNGTIPKLLNKWFGGTGLNLQDATSVPQFEGCD</sequence>
<name>A0A543J333_9ACTN</name>
<dbReference type="EMBL" id="VFPQ01000001">
    <property type="protein sequence ID" value="TQM77241.1"/>
    <property type="molecule type" value="Genomic_DNA"/>
</dbReference>
<dbReference type="PANTHER" id="PTHR30085">
    <property type="entry name" value="AMINO ACID ABC TRANSPORTER PERMEASE"/>
    <property type="match status" value="1"/>
</dbReference>
<dbReference type="GO" id="GO:0006865">
    <property type="term" value="P:amino acid transport"/>
    <property type="evidence" value="ECO:0007669"/>
    <property type="project" value="TreeGrafter"/>
</dbReference>
<evidence type="ECO:0000313" key="7">
    <source>
        <dbReference type="Proteomes" id="UP000319213"/>
    </source>
</evidence>
<dbReference type="GO" id="GO:0030288">
    <property type="term" value="C:outer membrane-bounded periplasmic space"/>
    <property type="evidence" value="ECO:0007669"/>
    <property type="project" value="TreeGrafter"/>
</dbReference>
<evidence type="ECO:0000313" key="6">
    <source>
        <dbReference type="EMBL" id="TQM77241.1"/>
    </source>
</evidence>
<proteinExistence type="inferred from homology"/>
<dbReference type="Proteomes" id="UP000319213">
    <property type="component" value="Unassembled WGS sequence"/>
</dbReference>
<dbReference type="PROSITE" id="PS51257">
    <property type="entry name" value="PROKAR_LIPOPROTEIN"/>
    <property type="match status" value="1"/>
</dbReference>
<feature type="domain" description="Solute-binding protein family 3/N-terminal" evidence="5">
    <location>
        <begin position="34"/>
        <end position="264"/>
    </location>
</feature>
<dbReference type="SUPFAM" id="SSF53850">
    <property type="entry name" value="Periplasmic binding protein-like II"/>
    <property type="match status" value="1"/>
</dbReference>
<feature type="signal peptide" evidence="4">
    <location>
        <begin position="1"/>
        <end position="22"/>
    </location>
</feature>
<reference evidence="6 7" key="1">
    <citation type="submission" date="2019-06" db="EMBL/GenBank/DDBJ databases">
        <title>Sequencing the genomes of 1000 actinobacteria strains.</title>
        <authorList>
            <person name="Klenk H.-P."/>
        </authorList>
    </citation>
    <scope>NUCLEOTIDE SEQUENCE [LARGE SCALE GENOMIC DNA]</scope>
    <source>
        <strain evidence="6 7">DSM 43186</strain>
    </source>
</reference>
<dbReference type="RefSeq" id="WP_142261006.1">
    <property type="nucleotide sequence ID" value="NZ_BMPV01000002.1"/>
</dbReference>
<evidence type="ECO:0000256" key="2">
    <source>
        <dbReference type="ARBA" id="ARBA00022448"/>
    </source>
</evidence>
<dbReference type="OrthoDB" id="9807888at2"/>
<dbReference type="Gene3D" id="3.40.190.10">
    <property type="entry name" value="Periplasmic binding protein-like II"/>
    <property type="match status" value="2"/>
</dbReference>
<gene>
    <name evidence="6" type="ORF">FHX40_3998</name>
</gene>
<evidence type="ECO:0000256" key="1">
    <source>
        <dbReference type="ARBA" id="ARBA00010333"/>
    </source>
</evidence>
<keyword evidence="3 4" id="KW-0732">Signal</keyword>
<keyword evidence="7" id="KW-1185">Reference proteome</keyword>
<feature type="chain" id="PRO_5039099489" evidence="4">
    <location>
        <begin position="23"/>
        <end position="281"/>
    </location>
</feature>
<keyword evidence="2" id="KW-0813">Transport</keyword>
<dbReference type="InterPro" id="IPR001638">
    <property type="entry name" value="Solute-binding_3/MltF_N"/>
</dbReference>
<dbReference type="InterPro" id="IPR051455">
    <property type="entry name" value="Bact_solute-bind_prot3"/>
</dbReference>
<protein>
    <submittedName>
        <fullName evidence="6">Amino acid ABC transporter substrate-binding protein (PAAT family)</fullName>
    </submittedName>
</protein>
<dbReference type="GO" id="GO:0005576">
    <property type="term" value="C:extracellular region"/>
    <property type="evidence" value="ECO:0007669"/>
    <property type="project" value="TreeGrafter"/>
</dbReference>
<dbReference type="AlphaFoldDB" id="A0A543J333"/>
<evidence type="ECO:0000256" key="3">
    <source>
        <dbReference type="ARBA" id="ARBA00022729"/>
    </source>
</evidence>
<accession>A0A543J333</accession>
<dbReference type="SMART" id="SM00062">
    <property type="entry name" value="PBPb"/>
    <property type="match status" value="1"/>
</dbReference>
<comment type="caution">
    <text evidence="6">The sequence shown here is derived from an EMBL/GenBank/DDBJ whole genome shotgun (WGS) entry which is preliminary data.</text>
</comment>
<evidence type="ECO:0000256" key="4">
    <source>
        <dbReference type="SAM" id="SignalP"/>
    </source>
</evidence>
<dbReference type="CDD" id="cd13690">
    <property type="entry name" value="PBP2_GluB"/>
    <property type="match status" value="1"/>
</dbReference>